<organism evidence="3 4">
    <name type="scientific">Streptomyces telluris</name>
    <dbReference type="NCBI Taxonomy" id="2720021"/>
    <lineage>
        <taxon>Bacteria</taxon>
        <taxon>Bacillati</taxon>
        <taxon>Actinomycetota</taxon>
        <taxon>Actinomycetes</taxon>
        <taxon>Kitasatosporales</taxon>
        <taxon>Streptomycetaceae</taxon>
        <taxon>Streptomyces</taxon>
    </lineage>
</organism>
<accession>A0A9X2LIW9</accession>
<proteinExistence type="predicted"/>
<reference evidence="3" key="1">
    <citation type="submission" date="2022-06" db="EMBL/GenBank/DDBJ databases">
        <title>WGS of actinobacteria.</title>
        <authorList>
            <person name="Thawai C."/>
        </authorList>
    </citation>
    <scope>NUCLEOTIDE SEQUENCE</scope>
    <source>
        <strain evidence="3">AA8</strain>
    </source>
</reference>
<evidence type="ECO:0000256" key="2">
    <source>
        <dbReference type="SAM" id="SignalP"/>
    </source>
</evidence>
<dbReference type="RefSeq" id="WP_168091819.1">
    <property type="nucleotide sequence ID" value="NZ_JAATER010000041.1"/>
</dbReference>
<gene>
    <name evidence="3" type="ORF">NQU55_19885</name>
</gene>
<feature type="signal peptide" evidence="2">
    <location>
        <begin position="1"/>
        <end position="17"/>
    </location>
</feature>
<evidence type="ECO:0000313" key="3">
    <source>
        <dbReference type="EMBL" id="MCQ8772013.1"/>
    </source>
</evidence>
<keyword evidence="4" id="KW-1185">Reference proteome</keyword>
<feature type="compositionally biased region" description="Pro residues" evidence="1">
    <location>
        <begin position="30"/>
        <end position="39"/>
    </location>
</feature>
<dbReference type="Proteomes" id="UP001142374">
    <property type="component" value="Unassembled WGS sequence"/>
</dbReference>
<feature type="compositionally biased region" description="Pro residues" evidence="1">
    <location>
        <begin position="189"/>
        <end position="202"/>
    </location>
</feature>
<evidence type="ECO:0000256" key="1">
    <source>
        <dbReference type="SAM" id="MobiDB-lite"/>
    </source>
</evidence>
<evidence type="ECO:0000313" key="4">
    <source>
        <dbReference type="Proteomes" id="UP001142374"/>
    </source>
</evidence>
<dbReference type="EMBL" id="JANIID010000018">
    <property type="protein sequence ID" value="MCQ8772013.1"/>
    <property type="molecule type" value="Genomic_DNA"/>
</dbReference>
<protein>
    <recommendedName>
        <fullName evidence="5">Lipoprotein</fullName>
    </recommendedName>
</protein>
<dbReference type="PROSITE" id="PS51257">
    <property type="entry name" value="PROKAR_LIPOPROTEIN"/>
    <property type="match status" value="1"/>
</dbReference>
<evidence type="ECO:0008006" key="5">
    <source>
        <dbReference type="Google" id="ProtNLM"/>
    </source>
</evidence>
<comment type="caution">
    <text evidence="3">The sequence shown here is derived from an EMBL/GenBank/DDBJ whole genome shotgun (WGS) entry which is preliminary data.</text>
</comment>
<name>A0A9X2LIW9_9ACTN</name>
<dbReference type="AlphaFoldDB" id="A0A9X2LIW9"/>
<sequence length="236" mass="24035">MHRLPAVTVMAAAVALAAAGCVSVSQPPASHSPPRPPGHSRPGDLLPGPAREDLITTGPDGARSPAAPGQDPRAATAGGASGPEGAITPSGRSGAHDHRDGADPTDPYDFDDALDASSGDRAEPSRSSGSPRLSHPPRRAGRTWAPPDRPASPDLGPSYPRSEAPAPQPEQRTADSAPASASRREEPAAAPPPAQAPPPAPAPRARNNNVCAMGRQHGRWQQGGDASRICDSVYGH</sequence>
<feature type="region of interest" description="Disordered" evidence="1">
    <location>
        <begin position="22"/>
        <end position="236"/>
    </location>
</feature>
<feature type="chain" id="PRO_5040924821" description="Lipoprotein" evidence="2">
    <location>
        <begin position="18"/>
        <end position="236"/>
    </location>
</feature>
<keyword evidence="2" id="KW-0732">Signal</keyword>